<dbReference type="EMBL" id="JANJOU010000008">
    <property type="protein sequence ID" value="MCR0982708.1"/>
    <property type="molecule type" value="Genomic_DNA"/>
</dbReference>
<evidence type="ECO:0008006" key="4">
    <source>
        <dbReference type="Google" id="ProtNLM"/>
    </source>
</evidence>
<protein>
    <recommendedName>
        <fullName evidence="4">Restriction system protein Mrr-like N-terminal domain-containing protein</fullName>
    </recommendedName>
</protein>
<evidence type="ECO:0000256" key="1">
    <source>
        <dbReference type="SAM" id="MobiDB-lite"/>
    </source>
</evidence>
<dbReference type="RefSeq" id="WP_257716374.1">
    <property type="nucleotide sequence ID" value="NZ_JANJOU010000008.1"/>
</dbReference>
<comment type="caution">
    <text evidence="2">The sequence shown here is derived from an EMBL/GenBank/DDBJ whole genome shotgun (WGS) entry which is preliminary data.</text>
</comment>
<feature type="compositionally biased region" description="Basic and acidic residues" evidence="1">
    <location>
        <begin position="156"/>
        <end position="170"/>
    </location>
</feature>
<evidence type="ECO:0000313" key="2">
    <source>
        <dbReference type="EMBL" id="MCR0982708.1"/>
    </source>
</evidence>
<proteinExistence type="predicted"/>
<name>A0ABT1X3N8_9PROT</name>
<reference evidence="2 3" key="1">
    <citation type="submission" date="2022-06" db="EMBL/GenBank/DDBJ databases">
        <title>Roseomonas CN29.</title>
        <authorList>
            <person name="Cheng Y."/>
            <person name="He X."/>
        </authorList>
    </citation>
    <scope>NUCLEOTIDE SEQUENCE [LARGE SCALE GENOMIC DNA]</scope>
    <source>
        <strain evidence="2 3">CN29</strain>
    </source>
</reference>
<evidence type="ECO:0000313" key="3">
    <source>
        <dbReference type="Proteomes" id="UP001524642"/>
    </source>
</evidence>
<organism evidence="2 3">
    <name type="scientific">Roseomonas populi</name>
    <dbReference type="NCBI Taxonomy" id="3121582"/>
    <lineage>
        <taxon>Bacteria</taxon>
        <taxon>Pseudomonadati</taxon>
        <taxon>Pseudomonadota</taxon>
        <taxon>Alphaproteobacteria</taxon>
        <taxon>Acetobacterales</taxon>
        <taxon>Roseomonadaceae</taxon>
        <taxon>Roseomonas</taxon>
    </lineage>
</organism>
<feature type="region of interest" description="Disordered" evidence="1">
    <location>
        <begin position="156"/>
        <end position="190"/>
    </location>
</feature>
<dbReference type="Proteomes" id="UP001524642">
    <property type="component" value="Unassembled WGS sequence"/>
</dbReference>
<keyword evidence="3" id="KW-1185">Reference proteome</keyword>
<sequence length="190" mass="21394">MLPNHRHDPLLFPRCKQRVVQNNPCHGLGFHHPRIWRRSIVRETLMDGAELLVAPPLSEFCMNPKREAAIAAKWLTKAERRAIEWLPYGGQSRDLHAPGRPKPRRDTLNSLRELHACEAIDGSGGSAWRLTPLGQQIRTLLTGSLDLDEMLKLAENAEARTDMEKARQPSDDDEVPEPGSQGPLSEEYGN</sequence>
<gene>
    <name evidence="2" type="ORF">NRP21_11675</name>
</gene>
<accession>A0ABT1X3N8</accession>